<evidence type="ECO:0000313" key="5">
    <source>
        <dbReference type="Proteomes" id="UP000694906"/>
    </source>
</evidence>
<dbReference type="PROSITE" id="PS50041">
    <property type="entry name" value="C_TYPE_LECTIN_2"/>
    <property type="match status" value="1"/>
</dbReference>
<reference evidence="6" key="1">
    <citation type="submission" date="2025-08" db="UniProtKB">
        <authorList>
            <consortium name="RefSeq"/>
        </authorList>
    </citation>
    <scope>IDENTIFICATION</scope>
</reference>
<feature type="signal peptide" evidence="3">
    <location>
        <begin position="1"/>
        <end position="23"/>
    </location>
</feature>
<keyword evidence="5" id="KW-1185">Reference proteome</keyword>
<accession>A0AAX6REV9</accession>
<keyword evidence="2" id="KW-1015">Disulfide bond</keyword>
<dbReference type="SMART" id="SM00034">
    <property type="entry name" value="CLECT"/>
    <property type="match status" value="1"/>
</dbReference>
<dbReference type="InterPro" id="IPR001304">
    <property type="entry name" value="C-type_lectin-like"/>
</dbReference>
<dbReference type="GeneID" id="101725332"/>
<dbReference type="PANTHER" id="PTHR46746">
    <property type="entry name" value="KILLER CELL LECTIN-LIKE RECEPTOR SUBFAMILY F MEMBER 2"/>
    <property type="match status" value="1"/>
</dbReference>
<name>A0AAX6REV9_HETGA</name>
<dbReference type="InterPro" id="IPR016186">
    <property type="entry name" value="C-type_lectin-like/link_sf"/>
</dbReference>
<organism evidence="5 6">
    <name type="scientific">Heterocephalus glaber</name>
    <name type="common">Naked mole rat</name>
    <dbReference type="NCBI Taxonomy" id="10181"/>
    <lineage>
        <taxon>Eukaryota</taxon>
        <taxon>Metazoa</taxon>
        <taxon>Chordata</taxon>
        <taxon>Craniata</taxon>
        <taxon>Vertebrata</taxon>
        <taxon>Euteleostomi</taxon>
        <taxon>Mammalia</taxon>
        <taxon>Eutheria</taxon>
        <taxon>Euarchontoglires</taxon>
        <taxon>Glires</taxon>
        <taxon>Rodentia</taxon>
        <taxon>Hystricomorpha</taxon>
        <taxon>Bathyergidae</taxon>
        <taxon>Heterocephalus</taxon>
    </lineage>
</organism>
<gene>
    <name evidence="6" type="primary">LOC101725332</name>
</gene>
<protein>
    <submittedName>
        <fullName evidence="6">Asialoglycoprotein receptor 1</fullName>
    </submittedName>
</protein>
<feature type="chain" id="PRO_5043478292" evidence="3">
    <location>
        <begin position="24"/>
        <end position="183"/>
    </location>
</feature>
<evidence type="ECO:0000259" key="4">
    <source>
        <dbReference type="PROSITE" id="PS50041"/>
    </source>
</evidence>
<dbReference type="AlphaFoldDB" id="A0AAX6REV9"/>
<dbReference type="Pfam" id="PF00059">
    <property type="entry name" value="Lectin_C"/>
    <property type="match status" value="1"/>
</dbReference>
<dbReference type="GO" id="GO:0030246">
    <property type="term" value="F:carbohydrate binding"/>
    <property type="evidence" value="ECO:0007669"/>
    <property type="project" value="UniProtKB-KW"/>
</dbReference>
<feature type="domain" description="C-type lectin" evidence="4">
    <location>
        <begin position="91"/>
        <end position="169"/>
    </location>
</feature>
<keyword evidence="6" id="KW-0675">Receptor</keyword>
<evidence type="ECO:0000313" key="6">
    <source>
        <dbReference type="RefSeq" id="XP_021093925.1"/>
    </source>
</evidence>
<dbReference type="InterPro" id="IPR016187">
    <property type="entry name" value="CTDL_fold"/>
</dbReference>
<dbReference type="InterPro" id="IPR051379">
    <property type="entry name" value="C-type_Lectin_Receptor_IMM"/>
</dbReference>
<dbReference type="PANTHER" id="PTHR46746:SF9">
    <property type="entry name" value="CD209 ANTIGEN-LIKE PROTEIN C-LIKE"/>
    <property type="match status" value="1"/>
</dbReference>
<proteinExistence type="predicted"/>
<sequence>MAVPLHFGVVFVGAHVFWTVSCARCMRGRSSLSKATHRAWFPLTSVSVPDQSQMLMQVQKLIKDLLSLSCQLVELKSNGSKTCCPRNWMEHEGSCYWFSQSGKSWLEANKSCQMENAHLVIVNSLEEQRFIEGNTRQRNIWIGLTDKRTGVQSSQMTGMGMGWEEARTVPTSPVMVDGMMTPA</sequence>
<evidence type="ECO:0000256" key="3">
    <source>
        <dbReference type="SAM" id="SignalP"/>
    </source>
</evidence>
<dbReference type="Proteomes" id="UP000694906">
    <property type="component" value="Unplaced"/>
</dbReference>
<keyword evidence="1" id="KW-0430">Lectin</keyword>
<evidence type="ECO:0000256" key="2">
    <source>
        <dbReference type="ARBA" id="ARBA00023157"/>
    </source>
</evidence>
<dbReference type="RefSeq" id="XP_021093925.1">
    <property type="nucleotide sequence ID" value="XM_021238266.1"/>
</dbReference>
<dbReference type="Gene3D" id="3.10.100.10">
    <property type="entry name" value="Mannose-Binding Protein A, subunit A"/>
    <property type="match status" value="1"/>
</dbReference>
<keyword evidence="3" id="KW-0732">Signal</keyword>
<dbReference type="SUPFAM" id="SSF56436">
    <property type="entry name" value="C-type lectin-like"/>
    <property type="match status" value="1"/>
</dbReference>
<evidence type="ECO:0000256" key="1">
    <source>
        <dbReference type="ARBA" id="ARBA00022734"/>
    </source>
</evidence>